<comment type="cofactor">
    <cofactor evidence="1 8">
        <name>Mg(2+)</name>
        <dbReference type="ChEBI" id="CHEBI:18420"/>
    </cofactor>
</comment>
<evidence type="ECO:0000256" key="8">
    <source>
        <dbReference type="HAMAP-Rule" id="MF_00265"/>
    </source>
</evidence>
<evidence type="ECO:0000256" key="6">
    <source>
        <dbReference type="ARBA" id="ARBA00022842"/>
    </source>
</evidence>
<evidence type="ECO:0000256" key="5">
    <source>
        <dbReference type="ARBA" id="ARBA00022801"/>
    </source>
</evidence>
<keyword evidence="4 8" id="KW-0479">Metal-binding</keyword>
<dbReference type="KEGG" id="bid:Bind_2539"/>
<dbReference type="RefSeq" id="WP_012385494.1">
    <property type="nucleotide sequence ID" value="NC_010581.1"/>
</dbReference>
<dbReference type="SUPFAM" id="SSF88723">
    <property type="entry name" value="PIN domain-like"/>
    <property type="match status" value="1"/>
</dbReference>
<dbReference type="GO" id="GO:0090729">
    <property type="term" value="F:toxin activity"/>
    <property type="evidence" value="ECO:0007669"/>
    <property type="project" value="UniProtKB-KW"/>
</dbReference>
<dbReference type="InterPro" id="IPR002716">
    <property type="entry name" value="PIN_dom"/>
</dbReference>
<feature type="domain" description="PIN" evidence="9">
    <location>
        <begin position="2"/>
        <end position="117"/>
    </location>
</feature>
<sequence>MYLLDTNVVSEARRGSPQAVTWLRSISPHGLYLSTLTLGEIMRGIALKQKSDPRTAGHLAEWLAKLRHDHADRILPVTDQIAVEWGRIAAIRPRGDIDGLIAATAIVHDLILVTRNVADFQDTGASVINPWDEGQT</sequence>
<dbReference type="eggNOG" id="COG1487">
    <property type="taxonomic scope" value="Bacteria"/>
</dbReference>
<dbReference type="HOGENOM" id="CLU_118482_8_0_5"/>
<evidence type="ECO:0000256" key="4">
    <source>
        <dbReference type="ARBA" id="ARBA00022723"/>
    </source>
</evidence>
<keyword evidence="8" id="KW-0800">Toxin</keyword>
<comment type="similarity">
    <text evidence="7 8">Belongs to the PINc/VapC protein family.</text>
</comment>
<dbReference type="InterPro" id="IPR022907">
    <property type="entry name" value="VapC_family"/>
</dbReference>
<dbReference type="InterPro" id="IPR029060">
    <property type="entry name" value="PIN-like_dom_sf"/>
</dbReference>
<dbReference type="InterPro" id="IPR050556">
    <property type="entry name" value="Type_II_TA_system_RNase"/>
</dbReference>
<dbReference type="AlphaFoldDB" id="B2IIS9"/>
<keyword evidence="11" id="KW-1185">Reference proteome</keyword>
<gene>
    <name evidence="8" type="primary">vapC</name>
    <name evidence="10" type="ordered locus">Bind_2539</name>
</gene>
<dbReference type="PANTHER" id="PTHR33653">
    <property type="entry name" value="RIBONUCLEASE VAPC2"/>
    <property type="match status" value="1"/>
</dbReference>
<name>B2IIS9_BEII9</name>
<dbReference type="EMBL" id="CP001016">
    <property type="protein sequence ID" value="ACB96141.1"/>
    <property type="molecule type" value="Genomic_DNA"/>
</dbReference>
<dbReference type="CDD" id="cd18746">
    <property type="entry name" value="PIN_VapC4-5_FitB-like"/>
    <property type="match status" value="1"/>
</dbReference>
<reference evidence="11" key="1">
    <citation type="submission" date="2008-03" db="EMBL/GenBank/DDBJ databases">
        <title>Complete sequence of chromosome of Beijerinckia indica subsp. indica ATCC 9039.</title>
        <authorList>
            <consortium name="US DOE Joint Genome Institute"/>
            <person name="Copeland A."/>
            <person name="Lucas S."/>
            <person name="Lapidus A."/>
            <person name="Glavina del Rio T."/>
            <person name="Dalin E."/>
            <person name="Tice H."/>
            <person name="Bruce D."/>
            <person name="Goodwin L."/>
            <person name="Pitluck S."/>
            <person name="LaButti K."/>
            <person name="Schmutz J."/>
            <person name="Larimer F."/>
            <person name="Land M."/>
            <person name="Hauser L."/>
            <person name="Kyrpides N."/>
            <person name="Mikhailova N."/>
            <person name="Dunfield P.F."/>
            <person name="Dedysh S.N."/>
            <person name="Liesack W."/>
            <person name="Saw J.H."/>
            <person name="Alam M."/>
            <person name="Chen Y."/>
            <person name="Murrell J.C."/>
            <person name="Richardson P."/>
        </authorList>
    </citation>
    <scope>NUCLEOTIDE SEQUENCE [LARGE SCALE GENOMIC DNA]</scope>
    <source>
        <strain evidence="11">ATCC 9039 / DSM 1715 / NCIMB 8712</strain>
    </source>
</reference>
<protein>
    <recommendedName>
        <fullName evidence="8">Ribonuclease VapC</fullName>
        <shortName evidence="8">RNase VapC</shortName>
        <ecNumber evidence="8">3.1.-.-</ecNumber>
    </recommendedName>
    <alternativeName>
        <fullName evidence="8">Toxin VapC</fullName>
    </alternativeName>
</protein>
<dbReference type="Proteomes" id="UP000001695">
    <property type="component" value="Chromosome"/>
</dbReference>
<dbReference type="Gene3D" id="3.40.50.1010">
    <property type="entry name" value="5'-nuclease"/>
    <property type="match status" value="1"/>
</dbReference>
<dbReference type="OrthoDB" id="7188375at2"/>
<dbReference type="Pfam" id="PF01850">
    <property type="entry name" value="PIN"/>
    <property type="match status" value="1"/>
</dbReference>
<dbReference type="EC" id="3.1.-.-" evidence="8"/>
<dbReference type="GO" id="GO:0004540">
    <property type="term" value="F:RNA nuclease activity"/>
    <property type="evidence" value="ECO:0007669"/>
    <property type="project" value="InterPro"/>
</dbReference>
<dbReference type="HAMAP" id="MF_00265">
    <property type="entry name" value="VapC_Nob1"/>
    <property type="match status" value="1"/>
</dbReference>
<proteinExistence type="inferred from homology"/>
<evidence type="ECO:0000259" key="9">
    <source>
        <dbReference type="Pfam" id="PF01850"/>
    </source>
</evidence>
<reference evidence="10 11" key="2">
    <citation type="journal article" date="2010" name="J. Bacteriol.">
        <title>Complete genome sequence of Beijerinckia indica subsp. indica.</title>
        <authorList>
            <person name="Tamas I."/>
            <person name="Dedysh S.N."/>
            <person name="Liesack W."/>
            <person name="Stott M.B."/>
            <person name="Alam M."/>
            <person name="Murrell J.C."/>
            <person name="Dunfield P.F."/>
        </authorList>
    </citation>
    <scope>NUCLEOTIDE SEQUENCE [LARGE SCALE GENOMIC DNA]</scope>
    <source>
        <strain evidence="11">ATCC 9039 / DSM 1715 / NCIMB 8712</strain>
    </source>
</reference>
<evidence type="ECO:0000256" key="2">
    <source>
        <dbReference type="ARBA" id="ARBA00022649"/>
    </source>
</evidence>
<feature type="binding site" evidence="8">
    <location>
        <position position="5"/>
    </location>
    <ligand>
        <name>Mg(2+)</name>
        <dbReference type="ChEBI" id="CHEBI:18420"/>
    </ligand>
</feature>
<keyword evidence="6 8" id="KW-0460">Magnesium</keyword>
<evidence type="ECO:0000256" key="3">
    <source>
        <dbReference type="ARBA" id="ARBA00022722"/>
    </source>
</evidence>
<feature type="binding site" evidence="8">
    <location>
        <position position="98"/>
    </location>
    <ligand>
        <name>Mg(2+)</name>
        <dbReference type="ChEBI" id="CHEBI:18420"/>
    </ligand>
</feature>
<dbReference type="STRING" id="395963.Bind_2539"/>
<dbReference type="GO" id="GO:0000287">
    <property type="term" value="F:magnesium ion binding"/>
    <property type="evidence" value="ECO:0007669"/>
    <property type="project" value="UniProtKB-UniRule"/>
</dbReference>
<evidence type="ECO:0000313" key="11">
    <source>
        <dbReference type="Proteomes" id="UP000001695"/>
    </source>
</evidence>
<dbReference type="GO" id="GO:0016787">
    <property type="term" value="F:hydrolase activity"/>
    <property type="evidence" value="ECO:0007669"/>
    <property type="project" value="UniProtKB-KW"/>
</dbReference>
<keyword evidence="5 8" id="KW-0378">Hydrolase</keyword>
<dbReference type="PANTHER" id="PTHR33653:SF1">
    <property type="entry name" value="RIBONUCLEASE VAPC2"/>
    <property type="match status" value="1"/>
</dbReference>
<evidence type="ECO:0000256" key="1">
    <source>
        <dbReference type="ARBA" id="ARBA00001946"/>
    </source>
</evidence>
<keyword evidence="3 8" id="KW-0540">Nuclease</keyword>
<evidence type="ECO:0000313" key="10">
    <source>
        <dbReference type="EMBL" id="ACB96141.1"/>
    </source>
</evidence>
<keyword evidence="2 8" id="KW-1277">Toxin-antitoxin system</keyword>
<accession>B2IIS9</accession>
<organism evidence="10 11">
    <name type="scientific">Beijerinckia indica subsp. indica (strain ATCC 9039 / DSM 1715 / NCIMB 8712)</name>
    <dbReference type="NCBI Taxonomy" id="395963"/>
    <lineage>
        <taxon>Bacteria</taxon>
        <taxon>Pseudomonadati</taxon>
        <taxon>Pseudomonadota</taxon>
        <taxon>Alphaproteobacteria</taxon>
        <taxon>Hyphomicrobiales</taxon>
        <taxon>Beijerinckiaceae</taxon>
        <taxon>Beijerinckia</taxon>
    </lineage>
</organism>
<comment type="function">
    <text evidence="8">Toxic component of a toxin-antitoxin (TA) system. An RNase.</text>
</comment>
<evidence type="ECO:0000256" key="7">
    <source>
        <dbReference type="ARBA" id="ARBA00038093"/>
    </source>
</evidence>